<dbReference type="STRING" id="224129.A0A1W4XDR1"/>
<dbReference type="CDD" id="cd00170">
    <property type="entry name" value="SEC14"/>
    <property type="match status" value="1"/>
</dbReference>
<dbReference type="Gene3D" id="3.40.525.10">
    <property type="entry name" value="CRAL-TRIO lipid binding domain"/>
    <property type="match status" value="1"/>
</dbReference>
<gene>
    <name evidence="7" type="primary">LOC108743179</name>
</gene>
<dbReference type="GeneID" id="108743179"/>
<dbReference type="FunCoup" id="A0A1W4XDR1">
    <property type="interactions" value="713"/>
</dbReference>
<feature type="domain" description="CRAL-TRIO" evidence="5">
    <location>
        <begin position="279"/>
        <end position="439"/>
    </location>
</feature>
<protein>
    <submittedName>
        <fullName evidence="7">Protein prune homolog 2</fullName>
    </submittedName>
</protein>
<dbReference type="RefSeq" id="XP_018334149.1">
    <property type="nucleotide sequence ID" value="XM_018478647.1"/>
</dbReference>
<dbReference type="InterPro" id="IPR001251">
    <property type="entry name" value="CRAL-TRIO_dom"/>
</dbReference>
<keyword evidence="1" id="KW-0479">Metal-binding</keyword>
<dbReference type="PANTHER" id="PTHR12112">
    <property type="entry name" value="BNIP - RELATED"/>
    <property type="match status" value="1"/>
</dbReference>
<keyword evidence="3" id="KW-0464">Manganese</keyword>
<dbReference type="InParanoid" id="A0A1W4XDR1"/>
<keyword evidence="6" id="KW-1185">Reference proteome</keyword>
<dbReference type="Pfam" id="PF12496">
    <property type="entry name" value="BNIP2"/>
    <property type="match status" value="1"/>
</dbReference>
<reference evidence="7" key="1">
    <citation type="submission" date="2025-08" db="UniProtKB">
        <authorList>
            <consortium name="RefSeq"/>
        </authorList>
    </citation>
    <scope>IDENTIFICATION</scope>
    <source>
        <tissue evidence="7">Entire body</tissue>
    </source>
</reference>
<dbReference type="OrthoDB" id="19923at2759"/>
<dbReference type="KEGG" id="apln:108743179"/>
<dbReference type="PANTHER" id="PTHR12112:SF22">
    <property type="entry name" value="MANGANESE-DEPENDENT INORGANIC PYROPHOSPHATASE-RELATED"/>
    <property type="match status" value="1"/>
</dbReference>
<dbReference type="PROSITE" id="PS50191">
    <property type="entry name" value="CRAL_TRIO"/>
    <property type="match status" value="1"/>
</dbReference>
<evidence type="ECO:0000256" key="1">
    <source>
        <dbReference type="ARBA" id="ARBA00022723"/>
    </source>
</evidence>
<dbReference type="InterPro" id="IPR022181">
    <property type="entry name" value="Bcl2-/adenovirus-E1B"/>
</dbReference>
<evidence type="ECO:0000313" key="6">
    <source>
        <dbReference type="Proteomes" id="UP000192223"/>
    </source>
</evidence>
<keyword evidence="2" id="KW-0378">Hydrolase</keyword>
<dbReference type="SUPFAM" id="SSF52087">
    <property type="entry name" value="CRAL/TRIO domain"/>
    <property type="match status" value="1"/>
</dbReference>
<feature type="region of interest" description="Disordered" evidence="4">
    <location>
        <begin position="211"/>
        <end position="251"/>
    </location>
</feature>
<dbReference type="GO" id="GO:0005737">
    <property type="term" value="C:cytoplasm"/>
    <property type="evidence" value="ECO:0007669"/>
    <property type="project" value="TreeGrafter"/>
</dbReference>
<dbReference type="InterPro" id="IPR036865">
    <property type="entry name" value="CRAL-TRIO_dom_sf"/>
</dbReference>
<dbReference type="AlphaFoldDB" id="A0A1W4XDR1"/>
<proteinExistence type="predicted"/>
<evidence type="ECO:0000256" key="2">
    <source>
        <dbReference type="ARBA" id="ARBA00022801"/>
    </source>
</evidence>
<name>A0A1W4XDR1_AGRPL</name>
<evidence type="ECO:0000259" key="5">
    <source>
        <dbReference type="PROSITE" id="PS50191"/>
    </source>
</evidence>
<evidence type="ECO:0000256" key="4">
    <source>
        <dbReference type="SAM" id="MobiDB-lite"/>
    </source>
</evidence>
<sequence>MDFSKTTVLSNFTEAQCTNEELLSDSQNTQLSLNVSTENKMASGEGIMKSVSVSKSANDFHPLMSPTSPISPDFPDLIPEKSRNRNVKQFFNPEVSSSPKEGAEHLENLYENHLNMDLPTLEEYFEKIPDFPDSPSVLKKSLLFDMPCEISNCDGSDTENDKSVYEAHLSENFQNVALKLNEKEGNLNFLAHTTRSHKLRKIRVTQSAAIESEVSSIDSDPDSLKSDDIFMEPEENNTTSRDSDTPFEPVEPLSADEERCHARHWQRMILPGGEQRTIDMRVIEPYKRVLSHGGYVRGSGNTAIVVFSACFLPDKSRIDYDYVMDNLFLYVLWTLERLVTDDYVMVYLHGGATRLPAFSWLKRCYQLVGRRLRKNLNHMYITHPTIWIKTMLFMAKPFISSKFYRKITFVGNLKELYNRLPIETNAVPDKVKAFDSLHCRT</sequence>
<dbReference type="Proteomes" id="UP000192223">
    <property type="component" value="Unplaced"/>
</dbReference>
<evidence type="ECO:0000256" key="3">
    <source>
        <dbReference type="ARBA" id="ARBA00023211"/>
    </source>
</evidence>
<evidence type="ECO:0000313" key="7">
    <source>
        <dbReference type="RefSeq" id="XP_018334149.1"/>
    </source>
</evidence>
<dbReference type="Pfam" id="PF13716">
    <property type="entry name" value="CRAL_TRIO_2"/>
    <property type="match status" value="1"/>
</dbReference>
<accession>A0A1W4XDR1</accession>
<organism evidence="6 7">
    <name type="scientific">Agrilus planipennis</name>
    <name type="common">Emerald ash borer</name>
    <name type="synonym">Agrilus marcopoli</name>
    <dbReference type="NCBI Taxonomy" id="224129"/>
    <lineage>
        <taxon>Eukaryota</taxon>
        <taxon>Metazoa</taxon>
        <taxon>Ecdysozoa</taxon>
        <taxon>Arthropoda</taxon>
        <taxon>Hexapoda</taxon>
        <taxon>Insecta</taxon>
        <taxon>Pterygota</taxon>
        <taxon>Neoptera</taxon>
        <taxon>Endopterygota</taxon>
        <taxon>Coleoptera</taxon>
        <taxon>Polyphaga</taxon>
        <taxon>Elateriformia</taxon>
        <taxon>Buprestoidea</taxon>
        <taxon>Buprestidae</taxon>
        <taxon>Agrilinae</taxon>
        <taxon>Agrilus</taxon>
    </lineage>
</organism>